<evidence type="ECO:0000259" key="7">
    <source>
        <dbReference type="PROSITE" id="PS51778"/>
    </source>
</evidence>
<feature type="region of interest" description="Disordered" evidence="6">
    <location>
        <begin position="263"/>
        <end position="309"/>
    </location>
</feature>
<keyword evidence="4" id="KW-1133">Transmembrane helix</keyword>
<dbReference type="Pfam" id="PF02893">
    <property type="entry name" value="GRAM"/>
    <property type="match status" value="1"/>
</dbReference>
<gene>
    <name evidence="8" type="ORF">BABINDRAFT_112432</name>
</gene>
<keyword evidence="5" id="KW-0472">Membrane</keyword>
<dbReference type="GeneID" id="30144707"/>
<feature type="compositionally biased region" description="Polar residues" evidence="6">
    <location>
        <begin position="106"/>
        <end position="121"/>
    </location>
</feature>
<evidence type="ECO:0000256" key="3">
    <source>
        <dbReference type="ARBA" id="ARBA00022692"/>
    </source>
</evidence>
<dbReference type="SMART" id="SM00568">
    <property type="entry name" value="GRAM"/>
    <property type="match status" value="1"/>
</dbReference>
<evidence type="ECO:0000256" key="2">
    <source>
        <dbReference type="ARBA" id="ARBA00006582"/>
    </source>
</evidence>
<evidence type="ECO:0000313" key="8">
    <source>
        <dbReference type="EMBL" id="ODQ81862.1"/>
    </source>
</evidence>
<dbReference type="GO" id="GO:0120015">
    <property type="term" value="F:sterol transfer activity"/>
    <property type="evidence" value="ECO:0007669"/>
    <property type="project" value="TreeGrafter"/>
</dbReference>
<protein>
    <recommendedName>
        <fullName evidence="7">VASt domain-containing protein</fullName>
    </recommendedName>
</protein>
<dbReference type="GO" id="GO:0032366">
    <property type="term" value="P:intracellular sterol transport"/>
    <property type="evidence" value="ECO:0007669"/>
    <property type="project" value="TreeGrafter"/>
</dbReference>
<dbReference type="InterPro" id="IPR031968">
    <property type="entry name" value="VASt"/>
</dbReference>
<feature type="compositionally biased region" description="Acidic residues" evidence="6">
    <location>
        <begin position="450"/>
        <end position="475"/>
    </location>
</feature>
<dbReference type="PROSITE" id="PS51778">
    <property type="entry name" value="VAST"/>
    <property type="match status" value="1"/>
</dbReference>
<keyword evidence="9" id="KW-1185">Reference proteome</keyword>
<feature type="region of interest" description="Disordered" evidence="6">
    <location>
        <begin position="421"/>
        <end position="500"/>
    </location>
</feature>
<dbReference type="PANTHER" id="PTHR23319:SF36">
    <property type="entry name" value="MEMBRANE-ANCHORED LIPID-BINDING PROTEIN LAM4-RELATED"/>
    <property type="match status" value="1"/>
</dbReference>
<dbReference type="GO" id="GO:0140268">
    <property type="term" value="C:endoplasmic reticulum-plasma membrane contact site"/>
    <property type="evidence" value="ECO:0007669"/>
    <property type="project" value="TreeGrafter"/>
</dbReference>
<dbReference type="GO" id="GO:0032934">
    <property type="term" value="F:sterol binding"/>
    <property type="evidence" value="ECO:0007669"/>
    <property type="project" value="TreeGrafter"/>
</dbReference>
<dbReference type="EMBL" id="KV454427">
    <property type="protein sequence ID" value="ODQ81862.1"/>
    <property type="molecule type" value="Genomic_DNA"/>
</dbReference>
<dbReference type="RefSeq" id="XP_018987190.1">
    <property type="nucleotide sequence ID" value="XM_019126853.1"/>
</dbReference>
<evidence type="ECO:0000256" key="6">
    <source>
        <dbReference type="SAM" id="MobiDB-lite"/>
    </source>
</evidence>
<dbReference type="InterPro" id="IPR051482">
    <property type="entry name" value="Cholesterol_transport"/>
</dbReference>
<dbReference type="Pfam" id="PF16016">
    <property type="entry name" value="VASt"/>
    <property type="match status" value="1"/>
</dbReference>
<dbReference type="AlphaFoldDB" id="A0A1E3QXS1"/>
<proteinExistence type="inferred from homology"/>
<comment type="similarity">
    <text evidence="2">Belongs to the YSP2 family.</text>
</comment>
<dbReference type="CDD" id="cd13220">
    <property type="entry name" value="PH-GRAM_GRAMDC"/>
    <property type="match status" value="1"/>
</dbReference>
<dbReference type="PANTHER" id="PTHR23319">
    <property type="entry name" value="GRAM DOMAIN CONTAINING 1B, ISOFORM E"/>
    <property type="match status" value="1"/>
</dbReference>
<dbReference type="InterPro" id="IPR011993">
    <property type="entry name" value="PH-like_dom_sf"/>
</dbReference>
<dbReference type="Proteomes" id="UP000094336">
    <property type="component" value="Unassembled WGS sequence"/>
</dbReference>
<evidence type="ECO:0000313" key="9">
    <source>
        <dbReference type="Proteomes" id="UP000094336"/>
    </source>
</evidence>
<dbReference type="GO" id="GO:0005739">
    <property type="term" value="C:mitochondrion"/>
    <property type="evidence" value="ECO:0007669"/>
    <property type="project" value="TreeGrafter"/>
</dbReference>
<reference evidence="9" key="1">
    <citation type="submission" date="2016-05" db="EMBL/GenBank/DDBJ databases">
        <title>Comparative genomics of biotechnologically important yeasts.</title>
        <authorList>
            <consortium name="DOE Joint Genome Institute"/>
            <person name="Riley R."/>
            <person name="Haridas S."/>
            <person name="Wolfe K.H."/>
            <person name="Lopes M.R."/>
            <person name="Hittinger C.T."/>
            <person name="Goker M."/>
            <person name="Salamov A."/>
            <person name="Wisecaver J."/>
            <person name="Long T.M."/>
            <person name="Aerts A.L."/>
            <person name="Barry K."/>
            <person name="Choi C."/>
            <person name="Clum A."/>
            <person name="Coughlan A.Y."/>
            <person name="Deshpande S."/>
            <person name="Douglass A.P."/>
            <person name="Hanson S.J."/>
            <person name="Klenk H.-P."/>
            <person name="Labutti K."/>
            <person name="Lapidus A."/>
            <person name="Lindquist E."/>
            <person name="Lipzen A."/>
            <person name="Meier-Kolthoff J.P."/>
            <person name="Ohm R.A."/>
            <person name="Otillar R.P."/>
            <person name="Pangilinan J."/>
            <person name="Peng Y."/>
            <person name="Rokas A."/>
            <person name="Rosa C.A."/>
            <person name="Scheuner C."/>
            <person name="Sibirny A.A."/>
            <person name="Slot J.C."/>
            <person name="Stielow J.B."/>
            <person name="Sun H."/>
            <person name="Kurtzman C.P."/>
            <person name="Blackwell M."/>
            <person name="Grigoriev I.V."/>
            <person name="Jeffries T.W."/>
        </authorList>
    </citation>
    <scope>NUCLEOTIDE SEQUENCE [LARGE SCALE GENOMIC DNA]</scope>
    <source>
        <strain evidence="9">NRRL Y-12698</strain>
    </source>
</reference>
<dbReference type="OrthoDB" id="2162691at2759"/>
<keyword evidence="3" id="KW-0812">Transmembrane</keyword>
<organism evidence="8 9">
    <name type="scientific">Babjeviella inositovora NRRL Y-12698</name>
    <dbReference type="NCBI Taxonomy" id="984486"/>
    <lineage>
        <taxon>Eukaryota</taxon>
        <taxon>Fungi</taxon>
        <taxon>Dikarya</taxon>
        <taxon>Ascomycota</taxon>
        <taxon>Saccharomycotina</taxon>
        <taxon>Pichiomycetes</taxon>
        <taxon>Serinales incertae sedis</taxon>
        <taxon>Babjeviella</taxon>
    </lineage>
</organism>
<accession>A0A1E3QXS1</accession>
<name>A0A1E3QXS1_9ASCO</name>
<evidence type="ECO:0000256" key="5">
    <source>
        <dbReference type="ARBA" id="ARBA00023136"/>
    </source>
</evidence>
<feature type="region of interest" description="Disordered" evidence="6">
    <location>
        <begin position="105"/>
        <end position="127"/>
    </location>
</feature>
<evidence type="ECO:0000256" key="4">
    <source>
        <dbReference type="ARBA" id="ARBA00022989"/>
    </source>
</evidence>
<sequence>MDTSSDSGTSFRHKLLKFAHRKSLSISDLTSNLPQPGLPKSQSHRELSSRLSPHGSLIHLPDGKSLKQIFVSQHEPSRLANEVSELLPSIRPLERKPTREEGTIGVSFTRNDTPSIHSSMSLPHPEIPDATSTEAREGFMSLIISAAHHLTSSIAPHEKQLTQDANVSSSTILEENRSSPKATMAQYVQFQPIKESPINTLGNGDLSLASFGFGEDTERDDTNFKLILTPVASAERVLDFGAALAPQTSKTRRKPNILATLKPKRRPLSLSRTASLADRGTRELSPSAPQTPMEPALDAESESDGEKPNKRNAEFHQLFKTLPTSEKCTAAYGCALSKEILVHGKLYVSANHICFNSNILGWVTSLVIPLKKVVQIEKKSTALMFPNAMVIQTLHERHVFASFLSRDSSFDVLTETWRNAVQESGTRGGPGARRRSGTLSLALRSPTDLSGDDLDYDYSDNTDESTMESDEEMVKEDEPKASDPLPGTESGHAPTSLGYTKAPNDIEIVNDTLDAPLGAVFSYLFGDDVLNLRKVLEKQKNRDISLIPVFKKDSSGKKTRKYDYVKPLNGPIGPKQTKCEVTETIEKEDLDSSMMVLQSTRTPDVPSGGSFSVQTRFYLAWGENNGTKVFIVTSVEWTSKSWIKGAVENGSISGQKESLGVLVSELKVFAAANGKGRTKSKSKKRKSEEVEVEVVPVVTPPPLPPGFMSALDSLSAAIPLPIPDAAKIPVLLLVAYLLFSLFRRSSNVLSLGNTGMYQMEYKGRIYNLVPSVHDGRNEEYHAAGGELWDWVHDRGRAGYPRETWEKIGVKERMGKHSSRDIEEMIRLTQIRLDEIQRMI</sequence>
<dbReference type="GO" id="GO:0032541">
    <property type="term" value="C:cortical endoplasmic reticulum"/>
    <property type="evidence" value="ECO:0007669"/>
    <property type="project" value="TreeGrafter"/>
</dbReference>
<feature type="domain" description="VASt" evidence="7">
    <location>
        <begin position="504"/>
        <end position="674"/>
    </location>
</feature>
<evidence type="ECO:0000256" key="1">
    <source>
        <dbReference type="ARBA" id="ARBA00004167"/>
    </source>
</evidence>
<dbReference type="GO" id="GO:0005789">
    <property type="term" value="C:endoplasmic reticulum membrane"/>
    <property type="evidence" value="ECO:0007669"/>
    <property type="project" value="TreeGrafter"/>
</dbReference>
<dbReference type="STRING" id="984486.A0A1E3QXS1"/>
<dbReference type="Gene3D" id="2.30.29.30">
    <property type="entry name" value="Pleckstrin-homology domain (PH domain)/Phosphotyrosine-binding domain (PTB)"/>
    <property type="match status" value="1"/>
</dbReference>
<dbReference type="InterPro" id="IPR004182">
    <property type="entry name" value="GRAM"/>
</dbReference>
<dbReference type="GO" id="GO:0005886">
    <property type="term" value="C:plasma membrane"/>
    <property type="evidence" value="ECO:0007669"/>
    <property type="project" value="TreeGrafter"/>
</dbReference>
<feature type="region of interest" description="Disordered" evidence="6">
    <location>
        <begin position="28"/>
        <end position="56"/>
    </location>
</feature>
<comment type="subcellular location">
    <subcellularLocation>
        <location evidence="1">Membrane</location>
        <topology evidence="1">Single-pass membrane protein</topology>
    </subcellularLocation>
</comment>